<dbReference type="CDD" id="cd00051">
    <property type="entry name" value="EFh"/>
    <property type="match status" value="1"/>
</dbReference>
<dbReference type="EMBL" id="CAIX01000124">
    <property type="protein sequence ID" value="CCI46348.1"/>
    <property type="molecule type" value="Genomic_DNA"/>
</dbReference>
<dbReference type="Proteomes" id="UP000053237">
    <property type="component" value="Unassembled WGS sequence"/>
</dbReference>
<feature type="transmembrane region" description="Helical" evidence="8">
    <location>
        <begin position="610"/>
        <end position="626"/>
    </location>
</feature>
<dbReference type="InterPro" id="IPR002048">
    <property type="entry name" value="EF_hand_dom"/>
</dbReference>
<evidence type="ECO:0000256" key="7">
    <source>
        <dbReference type="SAM" id="MobiDB-lite"/>
    </source>
</evidence>
<dbReference type="SUPFAM" id="SSF47473">
    <property type="entry name" value="EF-hand"/>
    <property type="match status" value="1"/>
</dbReference>
<name>A0A024GHI1_9STRA</name>
<dbReference type="PANTHER" id="PTHR30509:SF9">
    <property type="entry name" value="MULTIDRUG RESISTANCE PROTEIN MDTO"/>
    <property type="match status" value="1"/>
</dbReference>
<feature type="compositionally biased region" description="Basic residues" evidence="7">
    <location>
        <begin position="962"/>
        <end position="975"/>
    </location>
</feature>
<feature type="transmembrane region" description="Helical" evidence="8">
    <location>
        <begin position="194"/>
        <end position="213"/>
    </location>
</feature>
<accession>A0A024GHI1</accession>
<dbReference type="Gene3D" id="1.10.238.10">
    <property type="entry name" value="EF-hand"/>
    <property type="match status" value="1"/>
</dbReference>
<evidence type="ECO:0000259" key="9">
    <source>
        <dbReference type="PROSITE" id="PS50222"/>
    </source>
</evidence>
<evidence type="ECO:0000313" key="10">
    <source>
        <dbReference type="EMBL" id="CCI46348.1"/>
    </source>
</evidence>
<comment type="subcellular location">
    <subcellularLocation>
        <location evidence="1">Cell membrane</location>
        <topology evidence="1">Multi-pass membrane protein</topology>
    </subcellularLocation>
</comment>
<dbReference type="Pfam" id="PF13499">
    <property type="entry name" value="EF-hand_7"/>
    <property type="match status" value="1"/>
</dbReference>
<protein>
    <recommendedName>
        <fullName evidence="9">EF-hand domain-containing protein</fullName>
    </recommendedName>
</protein>
<feature type="compositionally biased region" description="Polar residues" evidence="7">
    <location>
        <begin position="951"/>
        <end position="960"/>
    </location>
</feature>
<feature type="transmembrane region" description="Helical" evidence="8">
    <location>
        <begin position="528"/>
        <end position="553"/>
    </location>
</feature>
<keyword evidence="6 8" id="KW-0472">Membrane</keyword>
<evidence type="ECO:0000256" key="2">
    <source>
        <dbReference type="ARBA" id="ARBA00022475"/>
    </source>
</evidence>
<reference evidence="10 11" key="1">
    <citation type="submission" date="2012-05" db="EMBL/GenBank/DDBJ databases">
        <title>Recombination and specialization in a pathogen metapopulation.</title>
        <authorList>
            <person name="Gardiner A."/>
            <person name="Kemen E."/>
            <person name="Schultz-Larsen T."/>
            <person name="MacLean D."/>
            <person name="Van Oosterhout C."/>
            <person name="Jones J.D.G."/>
        </authorList>
    </citation>
    <scope>NUCLEOTIDE SEQUENCE [LARGE SCALE GENOMIC DNA]</scope>
    <source>
        <strain evidence="10 11">Ac Nc2</strain>
    </source>
</reference>
<feature type="transmembrane region" description="Helical" evidence="8">
    <location>
        <begin position="263"/>
        <end position="286"/>
    </location>
</feature>
<sequence length="1124" mass="127275">MLPVKDSDLGLGLLHRQSGRQERASGPTNRRSSIDSVFQYEKGAKLHIDIDGKKNKRQQGRWSAKFLQNAELSIRVATGVLFASVVQTRDTNYDPFAHAGEMKKWRFFPAWYYIGGLSYCAVAVIFSAGRNIGATLREVCQAFYGVGLALIYNIILFSWYAVPTYDGNVSDHKELVNITKSLTASSYRVNPATFFDLLPWIMGFTVVILILPIENNTKKFALGNNLYFTLTIIDPNNPLDTSKLKAASSWYFSTGNILRNLQLYFFVGFLGSCLSILIMLIPYPIFAISSLRTETMAAGEDIHELLNLIIDSYCFKTKTAEHMNLFRLKVAHKFDRASERHRRMLALLNDVWWEQSFGIHLLLGCNCSVFKKYVELIGSLLTDLQSLHRAMDLEQYKDLHIAFLESLQREIYVTQIRSSDLLNEISSNVHNSAKHLDLHCTPMLEKQLNSTLRRYRSTQNRLFKNTTPSQLRGNMPLNLFLYSLHSFCRTMIQFQTEFNEINHSNRARAASFANRSVLAFFDSKRYNALVFLSAFKVSSAILLGTFLAVYVFGYSNITPAAVAYVMGNHLGGSFSVTVNRVGGVVAGSVVPSVFSIFINQICYPTWMNSLLTNTVLFFWVALSMYVRFSGGYGNYAGLVSAFIAAGILLKQYDTCQFGDVSASKIALASYSSVAQTSVGVSLFILVEFSMCPKSATTLLRQNIQQTLTHLQQAFEELVAHHFDSMEIMGQEQQDRIESLLKVKVSALLEQQQRLLIEAKTEPQLWRPSFSFRKYQAVLEISRRLLMTNKLLYKLVKWYQHQDVKTISKEPGNILTTPEWKVSASRFSKSVRDAFDTLQMLFGDDFLYSEPDQTALFLQMKEAFRLADKDCSGEIDADEVAQLLESIFTQSGAVREANLREYVDEFMGIVDLDRSGKVSFEEFMHALEDGLKVQVEIFTQQRPKVSALRRLSSAQQRNPGSTPRRKRRSRWTGRLRHTGVETIMEDHDTPMESSEPYEQLGSTPVDAAVAMLGKSNDISVTTTVTTTMNDEIVHQEIILNPRDNGSRSPRLSSPLQREHDILNVEEFTLKDVADAMKTTFVERFLVDGRYQDISMEEFLLLSCLVVGAEQIAKDLTSMQEIVISS</sequence>
<feature type="transmembrane region" description="Helical" evidence="8">
    <location>
        <begin position="141"/>
        <end position="162"/>
    </location>
</feature>
<dbReference type="GO" id="GO:0005886">
    <property type="term" value="C:plasma membrane"/>
    <property type="evidence" value="ECO:0007669"/>
    <property type="project" value="UniProtKB-SubCell"/>
</dbReference>
<evidence type="ECO:0000256" key="1">
    <source>
        <dbReference type="ARBA" id="ARBA00004651"/>
    </source>
</evidence>
<dbReference type="InParanoid" id="A0A024GHI1"/>
<feature type="transmembrane region" description="Helical" evidence="8">
    <location>
        <begin position="573"/>
        <end position="598"/>
    </location>
</feature>
<evidence type="ECO:0000256" key="3">
    <source>
        <dbReference type="ARBA" id="ARBA00022692"/>
    </source>
</evidence>
<evidence type="ECO:0000256" key="4">
    <source>
        <dbReference type="ARBA" id="ARBA00022837"/>
    </source>
</evidence>
<dbReference type="PROSITE" id="PS50222">
    <property type="entry name" value="EF_HAND_2"/>
    <property type="match status" value="2"/>
</dbReference>
<dbReference type="GO" id="GO:0005509">
    <property type="term" value="F:calcium ion binding"/>
    <property type="evidence" value="ECO:0007669"/>
    <property type="project" value="InterPro"/>
</dbReference>
<keyword evidence="3 8" id="KW-0812">Transmembrane</keyword>
<keyword evidence="5 8" id="KW-1133">Transmembrane helix</keyword>
<feature type="region of interest" description="Disordered" evidence="7">
    <location>
        <begin position="948"/>
        <end position="975"/>
    </location>
</feature>
<feature type="transmembrane region" description="Helical" evidence="8">
    <location>
        <begin position="110"/>
        <end position="129"/>
    </location>
</feature>
<feature type="transmembrane region" description="Helical" evidence="8">
    <location>
        <begin position="632"/>
        <end position="649"/>
    </location>
</feature>
<keyword evidence="2" id="KW-1003">Cell membrane</keyword>
<keyword evidence="4" id="KW-0106">Calcium</keyword>
<keyword evidence="11" id="KW-1185">Reference proteome</keyword>
<dbReference type="PANTHER" id="PTHR30509">
    <property type="entry name" value="P-HYDROXYBENZOIC ACID EFFLUX PUMP SUBUNIT-RELATED"/>
    <property type="match status" value="1"/>
</dbReference>
<gene>
    <name evidence="10" type="ORF">BN9_072770</name>
</gene>
<organism evidence="10 11">
    <name type="scientific">Albugo candida</name>
    <dbReference type="NCBI Taxonomy" id="65357"/>
    <lineage>
        <taxon>Eukaryota</taxon>
        <taxon>Sar</taxon>
        <taxon>Stramenopiles</taxon>
        <taxon>Oomycota</taxon>
        <taxon>Peronosporomycetes</taxon>
        <taxon>Albuginales</taxon>
        <taxon>Albuginaceae</taxon>
        <taxon>Albugo</taxon>
    </lineage>
</organism>
<proteinExistence type="predicted"/>
<dbReference type="InterPro" id="IPR018247">
    <property type="entry name" value="EF_Hand_1_Ca_BS"/>
</dbReference>
<dbReference type="SMART" id="SM00054">
    <property type="entry name" value="EFh"/>
    <property type="match status" value="2"/>
</dbReference>
<feature type="domain" description="EF-hand" evidence="9">
    <location>
        <begin position="854"/>
        <end position="889"/>
    </location>
</feature>
<dbReference type="STRING" id="65357.A0A024GHI1"/>
<comment type="caution">
    <text evidence="10">The sequence shown here is derived from an EMBL/GenBank/DDBJ whole genome shotgun (WGS) entry which is preliminary data.</text>
</comment>
<evidence type="ECO:0000256" key="6">
    <source>
        <dbReference type="ARBA" id="ARBA00023136"/>
    </source>
</evidence>
<evidence type="ECO:0000256" key="5">
    <source>
        <dbReference type="ARBA" id="ARBA00022989"/>
    </source>
</evidence>
<evidence type="ECO:0000256" key="8">
    <source>
        <dbReference type="SAM" id="Phobius"/>
    </source>
</evidence>
<dbReference type="OrthoDB" id="191686at2759"/>
<dbReference type="AlphaFoldDB" id="A0A024GHI1"/>
<dbReference type="PROSITE" id="PS00018">
    <property type="entry name" value="EF_HAND_1"/>
    <property type="match status" value="2"/>
</dbReference>
<dbReference type="InterPro" id="IPR011992">
    <property type="entry name" value="EF-hand-dom_pair"/>
</dbReference>
<evidence type="ECO:0000313" key="11">
    <source>
        <dbReference type="Proteomes" id="UP000053237"/>
    </source>
</evidence>
<feature type="domain" description="EF-hand" evidence="9">
    <location>
        <begin position="897"/>
        <end position="932"/>
    </location>
</feature>